<feature type="region of interest" description="Disordered" evidence="1">
    <location>
        <begin position="67"/>
        <end position="106"/>
    </location>
</feature>
<evidence type="ECO:0000313" key="3">
    <source>
        <dbReference type="Proteomes" id="UP001341840"/>
    </source>
</evidence>
<gene>
    <name evidence="2" type="ORF">PIB30_080572</name>
</gene>
<dbReference type="EMBL" id="JASCZI010273037">
    <property type="protein sequence ID" value="MED6224111.1"/>
    <property type="molecule type" value="Genomic_DNA"/>
</dbReference>
<evidence type="ECO:0000313" key="2">
    <source>
        <dbReference type="EMBL" id="MED6224111.1"/>
    </source>
</evidence>
<name>A0ABU6ZQS7_9FABA</name>
<organism evidence="2 3">
    <name type="scientific">Stylosanthes scabra</name>
    <dbReference type="NCBI Taxonomy" id="79078"/>
    <lineage>
        <taxon>Eukaryota</taxon>
        <taxon>Viridiplantae</taxon>
        <taxon>Streptophyta</taxon>
        <taxon>Embryophyta</taxon>
        <taxon>Tracheophyta</taxon>
        <taxon>Spermatophyta</taxon>
        <taxon>Magnoliopsida</taxon>
        <taxon>eudicotyledons</taxon>
        <taxon>Gunneridae</taxon>
        <taxon>Pentapetalae</taxon>
        <taxon>rosids</taxon>
        <taxon>fabids</taxon>
        <taxon>Fabales</taxon>
        <taxon>Fabaceae</taxon>
        <taxon>Papilionoideae</taxon>
        <taxon>50 kb inversion clade</taxon>
        <taxon>dalbergioids sensu lato</taxon>
        <taxon>Dalbergieae</taxon>
        <taxon>Pterocarpus clade</taxon>
        <taxon>Stylosanthes</taxon>
    </lineage>
</organism>
<accession>A0ABU6ZQS7</accession>
<reference evidence="2 3" key="1">
    <citation type="journal article" date="2023" name="Plants (Basel)">
        <title>Bridging the Gap: Combining Genomics and Transcriptomics Approaches to Understand Stylosanthes scabra, an Orphan Legume from the Brazilian Caatinga.</title>
        <authorList>
            <person name="Ferreira-Neto J.R.C."/>
            <person name="da Silva M.D."/>
            <person name="Binneck E."/>
            <person name="de Melo N.F."/>
            <person name="da Silva R.H."/>
            <person name="de Melo A.L.T.M."/>
            <person name="Pandolfi V."/>
            <person name="Bustamante F.O."/>
            <person name="Brasileiro-Vidal A.C."/>
            <person name="Benko-Iseppon A.M."/>
        </authorList>
    </citation>
    <scope>NUCLEOTIDE SEQUENCE [LARGE SCALE GENOMIC DNA]</scope>
    <source>
        <tissue evidence="2">Leaves</tissue>
    </source>
</reference>
<protein>
    <submittedName>
        <fullName evidence="2">Uncharacterized protein</fullName>
    </submittedName>
</protein>
<dbReference type="Proteomes" id="UP001341840">
    <property type="component" value="Unassembled WGS sequence"/>
</dbReference>
<comment type="caution">
    <text evidence="2">The sequence shown here is derived from an EMBL/GenBank/DDBJ whole genome shotgun (WGS) entry which is preliminary data.</text>
</comment>
<sequence length="106" mass="11843">LGLFRVLPSEKTLSLPRSHCLFSLTLRSIGSLFGTPVLNIGVVCGDSKVKTFLQFFQQVFCNQGHLLRDPDHPGERRDLKGPDHLRIGKGPERPPRETNPGSRHCN</sequence>
<proteinExistence type="predicted"/>
<evidence type="ECO:0000256" key="1">
    <source>
        <dbReference type="SAM" id="MobiDB-lite"/>
    </source>
</evidence>
<feature type="non-terminal residue" evidence="2">
    <location>
        <position position="1"/>
    </location>
</feature>
<feature type="compositionally biased region" description="Basic and acidic residues" evidence="1">
    <location>
        <begin position="67"/>
        <end position="96"/>
    </location>
</feature>
<keyword evidence="3" id="KW-1185">Reference proteome</keyword>